<dbReference type="EMBL" id="JAWDGP010007407">
    <property type="protein sequence ID" value="KAK3720255.1"/>
    <property type="molecule type" value="Genomic_DNA"/>
</dbReference>
<protein>
    <submittedName>
        <fullName evidence="2">Uncharacterized protein</fullName>
    </submittedName>
</protein>
<name>A0AAE0XWG5_9GAST</name>
<gene>
    <name evidence="2" type="ORF">RRG08_007877</name>
</gene>
<keyword evidence="1" id="KW-0812">Transmembrane</keyword>
<proteinExistence type="predicted"/>
<keyword evidence="1" id="KW-0472">Membrane</keyword>
<evidence type="ECO:0000256" key="1">
    <source>
        <dbReference type="SAM" id="Phobius"/>
    </source>
</evidence>
<dbReference type="AlphaFoldDB" id="A0AAE0XWG5"/>
<keyword evidence="1" id="KW-1133">Transmembrane helix</keyword>
<keyword evidence="3" id="KW-1185">Reference proteome</keyword>
<sequence length="173" mass="19493">MDGVNKLYHDFFKAFTEVHSTTSGKEVQRRANEKWAQLEAQVKVGDMGPYNEEMTKLKHKKDTIKAKSSITSFLARQSSTKKLDLVILILGLHRRRHHQHKKTLLLALVSSLTFNIIICVLCVECVISQGKGGSGKNVRKCEKGQGGAENLPKKCDIIFEQPPRQDRVLPLGR</sequence>
<organism evidence="2 3">
    <name type="scientific">Elysia crispata</name>
    <name type="common">lettuce slug</name>
    <dbReference type="NCBI Taxonomy" id="231223"/>
    <lineage>
        <taxon>Eukaryota</taxon>
        <taxon>Metazoa</taxon>
        <taxon>Spiralia</taxon>
        <taxon>Lophotrochozoa</taxon>
        <taxon>Mollusca</taxon>
        <taxon>Gastropoda</taxon>
        <taxon>Heterobranchia</taxon>
        <taxon>Euthyneura</taxon>
        <taxon>Panpulmonata</taxon>
        <taxon>Sacoglossa</taxon>
        <taxon>Placobranchoidea</taxon>
        <taxon>Plakobranchidae</taxon>
        <taxon>Elysia</taxon>
    </lineage>
</organism>
<dbReference type="Proteomes" id="UP001283361">
    <property type="component" value="Unassembled WGS sequence"/>
</dbReference>
<accession>A0AAE0XWG5</accession>
<evidence type="ECO:0000313" key="3">
    <source>
        <dbReference type="Proteomes" id="UP001283361"/>
    </source>
</evidence>
<comment type="caution">
    <text evidence="2">The sequence shown here is derived from an EMBL/GenBank/DDBJ whole genome shotgun (WGS) entry which is preliminary data.</text>
</comment>
<feature type="transmembrane region" description="Helical" evidence="1">
    <location>
        <begin position="104"/>
        <end position="129"/>
    </location>
</feature>
<reference evidence="2" key="1">
    <citation type="journal article" date="2023" name="G3 (Bethesda)">
        <title>A reference genome for the long-term kleptoplast-retaining sea slug Elysia crispata morphotype clarki.</title>
        <authorList>
            <person name="Eastman K.E."/>
            <person name="Pendleton A.L."/>
            <person name="Shaikh M.A."/>
            <person name="Suttiyut T."/>
            <person name="Ogas R."/>
            <person name="Tomko P."/>
            <person name="Gavelis G."/>
            <person name="Widhalm J.R."/>
            <person name="Wisecaver J.H."/>
        </authorList>
    </citation>
    <scope>NUCLEOTIDE SEQUENCE</scope>
    <source>
        <strain evidence="2">ECLA1</strain>
    </source>
</reference>
<evidence type="ECO:0000313" key="2">
    <source>
        <dbReference type="EMBL" id="KAK3720255.1"/>
    </source>
</evidence>